<keyword evidence="2" id="KW-1185">Reference proteome</keyword>
<dbReference type="GeneID" id="106011684"/>
<protein>
    <submittedName>
        <fullName evidence="3">Uncharacterized protein LOC106011684</fullName>
    </submittedName>
</protein>
<gene>
    <name evidence="3" type="primary">LOC106011684</name>
</gene>
<sequence>MSQVTPAASPVPTTSSGRGSDCFSPHELFLRSLQKARNGHDLLASCPDHNQKTTTLSLPEYTPHAVRTPGAVVRETTVLSTRSEGKGDDISGLTSDLEEDYTLEVKVTFPQ</sequence>
<dbReference type="Proteomes" id="UP000694888">
    <property type="component" value="Unplaced"/>
</dbReference>
<proteinExistence type="predicted"/>
<organism evidence="2 3">
    <name type="scientific">Aplysia californica</name>
    <name type="common">California sea hare</name>
    <dbReference type="NCBI Taxonomy" id="6500"/>
    <lineage>
        <taxon>Eukaryota</taxon>
        <taxon>Metazoa</taxon>
        <taxon>Spiralia</taxon>
        <taxon>Lophotrochozoa</taxon>
        <taxon>Mollusca</taxon>
        <taxon>Gastropoda</taxon>
        <taxon>Heterobranchia</taxon>
        <taxon>Euthyneura</taxon>
        <taxon>Tectipleura</taxon>
        <taxon>Aplysiida</taxon>
        <taxon>Aplysioidea</taxon>
        <taxon>Aplysiidae</taxon>
        <taxon>Aplysia</taxon>
    </lineage>
</organism>
<dbReference type="RefSeq" id="XP_012937599.1">
    <property type="nucleotide sequence ID" value="XM_013082145.2"/>
</dbReference>
<reference evidence="3" key="1">
    <citation type="submission" date="2025-08" db="UniProtKB">
        <authorList>
            <consortium name="RefSeq"/>
        </authorList>
    </citation>
    <scope>IDENTIFICATION</scope>
</reference>
<feature type="compositionally biased region" description="Polar residues" evidence="1">
    <location>
        <begin position="1"/>
        <end position="18"/>
    </location>
</feature>
<accession>A0ABM0ZZA4</accession>
<feature type="region of interest" description="Disordered" evidence="1">
    <location>
        <begin position="1"/>
        <end position="22"/>
    </location>
</feature>
<evidence type="ECO:0000313" key="3">
    <source>
        <dbReference type="RefSeq" id="XP_012937599.1"/>
    </source>
</evidence>
<evidence type="ECO:0000256" key="1">
    <source>
        <dbReference type="SAM" id="MobiDB-lite"/>
    </source>
</evidence>
<name>A0ABM0ZZA4_APLCA</name>
<evidence type="ECO:0000313" key="2">
    <source>
        <dbReference type="Proteomes" id="UP000694888"/>
    </source>
</evidence>